<organism evidence="1 2">
    <name type="scientific">Letharia columbiana</name>
    <dbReference type="NCBI Taxonomy" id="112416"/>
    <lineage>
        <taxon>Eukaryota</taxon>
        <taxon>Fungi</taxon>
        <taxon>Dikarya</taxon>
        <taxon>Ascomycota</taxon>
        <taxon>Pezizomycotina</taxon>
        <taxon>Lecanoromycetes</taxon>
        <taxon>OSLEUM clade</taxon>
        <taxon>Lecanoromycetidae</taxon>
        <taxon>Lecanorales</taxon>
        <taxon>Lecanorineae</taxon>
        <taxon>Parmeliaceae</taxon>
        <taxon>Letharia</taxon>
    </lineage>
</organism>
<proteinExistence type="predicted"/>
<dbReference type="OrthoDB" id="191139at2759"/>
<reference evidence="1 2" key="1">
    <citation type="journal article" date="2020" name="Genomics">
        <title>Complete, high-quality genomes from long-read metagenomic sequencing of two wolf lichen thalli reveals enigmatic genome architecture.</title>
        <authorList>
            <person name="McKenzie S.K."/>
            <person name="Walston R.F."/>
            <person name="Allen J.L."/>
        </authorList>
    </citation>
    <scope>NUCLEOTIDE SEQUENCE [LARGE SCALE GENOMIC DNA]</scope>
    <source>
        <strain evidence="1">WasteWater2</strain>
    </source>
</reference>
<dbReference type="GO" id="GO:0005811">
    <property type="term" value="C:lipid droplet"/>
    <property type="evidence" value="ECO:0007669"/>
    <property type="project" value="TreeGrafter"/>
</dbReference>
<dbReference type="EMBL" id="JACCJC010000002">
    <property type="protein sequence ID" value="KAF6241011.1"/>
    <property type="molecule type" value="Genomic_DNA"/>
</dbReference>
<accession>A0A8H6LA05</accession>
<evidence type="ECO:0000313" key="2">
    <source>
        <dbReference type="Proteomes" id="UP000578531"/>
    </source>
</evidence>
<keyword evidence="2" id="KW-1185">Reference proteome</keyword>
<dbReference type="Proteomes" id="UP000578531">
    <property type="component" value="Unassembled WGS sequence"/>
</dbReference>
<gene>
    <name evidence="1" type="ORF">HO173_000805</name>
</gene>
<dbReference type="PANTHER" id="PTHR43647:SF2">
    <property type="entry name" value="DEHYDROGENASE"/>
    <property type="match status" value="1"/>
</dbReference>
<dbReference type="InterPro" id="IPR036291">
    <property type="entry name" value="NAD(P)-bd_dom_sf"/>
</dbReference>
<dbReference type="SUPFAM" id="SSF51735">
    <property type="entry name" value="NAD(P)-binding Rossmann-fold domains"/>
    <property type="match status" value="1"/>
</dbReference>
<dbReference type="PANTHER" id="PTHR43647">
    <property type="entry name" value="DEHYDROGENASE"/>
    <property type="match status" value="1"/>
</dbReference>
<dbReference type="AlphaFoldDB" id="A0A8H6LA05"/>
<dbReference type="InterPro" id="IPR051593">
    <property type="entry name" value="Ergosterol_Biosynth_ERG27"/>
</dbReference>
<dbReference type="Gene3D" id="3.40.50.720">
    <property type="entry name" value="NAD(P)-binding Rossmann-like Domain"/>
    <property type="match status" value="1"/>
</dbReference>
<dbReference type="GO" id="GO:0005789">
    <property type="term" value="C:endoplasmic reticulum membrane"/>
    <property type="evidence" value="ECO:0007669"/>
    <property type="project" value="TreeGrafter"/>
</dbReference>
<evidence type="ECO:0000313" key="1">
    <source>
        <dbReference type="EMBL" id="KAF6241011.1"/>
    </source>
</evidence>
<protein>
    <submittedName>
        <fullName evidence="1">Uncharacterized protein</fullName>
    </submittedName>
</protein>
<dbReference type="GO" id="GO:0005741">
    <property type="term" value="C:mitochondrial outer membrane"/>
    <property type="evidence" value="ECO:0007669"/>
    <property type="project" value="TreeGrafter"/>
</dbReference>
<comment type="caution">
    <text evidence="1">The sequence shown here is derived from an EMBL/GenBank/DDBJ whole genome shotgun (WGS) entry which is preliminary data.</text>
</comment>
<dbReference type="GO" id="GO:0000253">
    <property type="term" value="F:3-beta-hydroxysteroid 3-dehydrogenase (NADP+) activity"/>
    <property type="evidence" value="ECO:0007669"/>
    <property type="project" value="TreeGrafter"/>
</dbReference>
<sequence>MKGTFVITGANGGLGSNLVSQFLRSPYAKDYKGLFAVRNPASVDTLKNVLAGSSNANDHEIIAVDLSSLASVHTATNDLNQRVASGSIPRILAVVLNAALQPPMTVWRLSSLSTTFHTSCLPTCYSRAWTQWAALSLSPAGLIILPII</sequence>
<dbReference type="GeneID" id="59282483"/>
<name>A0A8H6LA05_9LECA</name>
<dbReference type="RefSeq" id="XP_037170259.1">
    <property type="nucleotide sequence ID" value="XM_037302752.1"/>
</dbReference>